<dbReference type="RefSeq" id="WP_013926999.1">
    <property type="nucleotide sequence ID" value="NC_015703.1"/>
</dbReference>
<dbReference type="EMBL" id="CP002859">
    <property type="protein sequence ID" value="AEI47680.1"/>
    <property type="molecule type" value="Genomic_DNA"/>
</dbReference>
<feature type="transmembrane region" description="Helical" evidence="1">
    <location>
        <begin position="93"/>
        <end position="111"/>
    </location>
</feature>
<dbReference type="KEGG" id="rsi:Runsl_1253"/>
<keyword evidence="1" id="KW-1133">Transmembrane helix</keyword>
<sequence>MTKHAFNSFIVTLLMMICLSNSIQSQSRPNLIPVDRERLKTVMEKAELYEVTNKEVTVLLLENSRLKESIAKEKQAGQVLRNELEEVSNAYDTTRIILFALGLLIIAYVIIQIRSR</sequence>
<organism evidence="2 3">
    <name type="scientific">Runella slithyformis (strain ATCC 29530 / DSM 19594 / LMG 11500 / NCIMB 11436 / LSU 4)</name>
    <dbReference type="NCBI Taxonomy" id="761193"/>
    <lineage>
        <taxon>Bacteria</taxon>
        <taxon>Pseudomonadati</taxon>
        <taxon>Bacteroidota</taxon>
        <taxon>Cytophagia</taxon>
        <taxon>Cytophagales</taxon>
        <taxon>Spirosomataceae</taxon>
        <taxon>Runella</taxon>
    </lineage>
</organism>
<evidence type="ECO:0000256" key="1">
    <source>
        <dbReference type="SAM" id="Phobius"/>
    </source>
</evidence>
<keyword evidence="1" id="KW-0472">Membrane</keyword>
<reference evidence="3" key="1">
    <citation type="submission" date="2011-06" db="EMBL/GenBank/DDBJ databases">
        <title>The complete genome of chromosome of Runella slithyformis DSM 19594.</title>
        <authorList>
            <consortium name="US DOE Joint Genome Institute (JGI-PGF)"/>
            <person name="Lucas S."/>
            <person name="Han J."/>
            <person name="Lapidus A."/>
            <person name="Bruce D."/>
            <person name="Goodwin L."/>
            <person name="Pitluck S."/>
            <person name="Peters L."/>
            <person name="Kyrpides N."/>
            <person name="Mavromatis K."/>
            <person name="Ivanova N."/>
            <person name="Ovchinnikova G."/>
            <person name="Zhang X."/>
            <person name="Misra M."/>
            <person name="Detter J.C."/>
            <person name="Tapia R."/>
            <person name="Han C."/>
            <person name="Land M."/>
            <person name="Hauser L."/>
            <person name="Markowitz V."/>
            <person name="Cheng J.-F."/>
            <person name="Hugenholtz P."/>
            <person name="Woyke T."/>
            <person name="Wu D."/>
            <person name="Tindall B."/>
            <person name="Faehrich R."/>
            <person name="Brambilla E."/>
            <person name="Klenk H.-P."/>
            <person name="Eisen J.A."/>
        </authorList>
    </citation>
    <scope>NUCLEOTIDE SEQUENCE [LARGE SCALE GENOMIC DNA]</scope>
    <source>
        <strain evidence="3">ATCC 29530 / DSM 19594 / LMG 11500 / NCIMB 11436 / LSU 4</strain>
    </source>
</reference>
<keyword evidence="3" id="KW-1185">Reference proteome</keyword>
<dbReference type="Proteomes" id="UP000000493">
    <property type="component" value="Chromosome"/>
</dbReference>
<name>A0A7U3ZI99_RUNSL</name>
<evidence type="ECO:0000313" key="3">
    <source>
        <dbReference type="Proteomes" id="UP000000493"/>
    </source>
</evidence>
<protein>
    <submittedName>
        <fullName evidence="2">Uncharacterized protein</fullName>
    </submittedName>
</protein>
<gene>
    <name evidence="2" type="ordered locus">Runsl_1253</name>
</gene>
<reference evidence="2 3" key="2">
    <citation type="journal article" date="2012" name="Stand. Genomic Sci.">
        <title>Complete genome sequence of the aquatic bacterium Runella slithyformis type strain (LSU 4(T)).</title>
        <authorList>
            <person name="Copeland A."/>
            <person name="Zhang X."/>
            <person name="Misra M."/>
            <person name="Lapidus A."/>
            <person name="Nolan M."/>
            <person name="Lucas S."/>
            <person name="Deshpande S."/>
            <person name="Cheng J.F."/>
            <person name="Tapia R."/>
            <person name="Goodwin L.A."/>
            <person name="Pitluck S."/>
            <person name="Liolios K."/>
            <person name="Pagani I."/>
            <person name="Ivanova N."/>
            <person name="Mikhailova N."/>
            <person name="Pati A."/>
            <person name="Chen A."/>
            <person name="Palaniappan K."/>
            <person name="Land M."/>
            <person name="Hauser L."/>
            <person name="Pan C."/>
            <person name="Jeffries C.D."/>
            <person name="Detter J.C."/>
            <person name="Brambilla E.M."/>
            <person name="Rohde M."/>
            <person name="Djao O.D."/>
            <person name="Goker M."/>
            <person name="Sikorski J."/>
            <person name="Tindall B.J."/>
            <person name="Woyke T."/>
            <person name="Bristow J."/>
            <person name="Eisen J.A."/>
            <person name="Markowitz V."/>
            <person name="Hugenholtz P."/>
            <person name="Kyrpides N.C."/>
            <person name="Klenk H.P."/>
            <person name="Mavromatis K."/>
        </authorList>
    </citation>
    <scope>NUCLEOTIDE SEQUENCE [LARGE SCALE GENOMIC DNA]</scope>
    <source>
        <strain evidence="3">ATCC 29530 / DSM 19594 / LMG 11500 / NCIMB 11436 / LSU 4</strain>
    </source>
</reference>
<dbReference type="AlphaFoldDB" id="A0A7U3ZI99"/>
<evidence type="ECO:0000313" key="2">
    <source>
        <dbReference type="EMBL" id="AEI47680.1"/>
    </source>
</evidence>
<keyword evidence="1" id="KW-0812">Transmembrane</keyword>
<accession>A0A7U3ZI99</accession>
<proteinExistence type="predicted"/>